<feature type="domain" description="DUF3741" evidence="2">
    <location>
        <begin position="286"/>
        <end position="327"/>
    </location>
</feature>
<feature type="compositionally biased region" description="Basic residues" evidence="1">
    <location>
        <begin position="78"/>
        <end position="87"/>
    </location>
</feature>
<evidence type="ECO:0000313" key="6">
    <source>
        <dbReference type="Proteomes" id="UP001497457"/>
    </source>
</evidence>
<feature type="domain" description="DUF3741" evidence="4">
    <location>
        <begin position="185"/>
        <end position="200"/>
    </location>
</feature>
<feature type="compositionally biased region" description="Basic residues" evidence="1">
    <location>
        <begin position="442"/>
        <end position="458"/>
    </location>
</feature>
<feature type="region of interest" description="Disordered" evidence="1">
    <location>
        <begin position="24"/>
        <end position="103"/>
    </location>
</feature>
<dbReference type="Pfam" id="PF14383">
    <property type="entry name" value="VARLMGL"/>
    <property type="match status" value="1"/>
</dbReference>
<feature type="compositionally biased region" description="Basic residues" evidence="1">
    <location>
        <begin position="478"/>
        <end position="492"/>
    </location>
</feature>
<keyword evidence="6" id="KW-1185">Reference proteome</keyword>
<feature type="region of interest" description="Disordered" evidence="1">
    <location>
        <begin position="665"/>
        <end position="684"/>
    </location>
</feature>
<dbReference type="InterPro" id="IPR032795">
    <property type="entry name" value="DUF3741-assoc"/>
</dbReference>
<feature type="region of interest" description="Disordered" evidence="1">
    <location>
        <begin position="400"/>
        <end position="498"/>
    </location>
</feature>
<evidence type="ECO:0000256" key="1">
    <source>
        <dbReference type="SAM" id="MobiDB-lite"/>
    </source>
</evidence>
<feature type="region of interest" description="Disordered" evidence="1">
    <location>
        <begin position="810"/>
        <end position="830"/>
    </location>
</feature>
<dbReference type="AlphaFoldDB" id="A0ABC8VSJ0"/>
<evidence type="ECO:0000259" key="2">
    <source>
        <dbReference type="Pfam" id="PF12552"/>
    </source>
</evidence>
<name>A0ABC8VSJ0_9POAL</name>
<dbReference type="InterPro" id="IPR022212">
    <property type="entry name" value="DUF3741"/>
</dbReference>
<organism evidence="5 6">
    <name type="scientific">Urochloa decumbens</name>
    <dbReference type="NCBI Taxonomy" id="240449"/>
    <lineage>
        <taxon>Eukaryota</taxon>
        <taxon>Viridiplantae</taxon>
        <taxon>Streptophyta</taxon>
        <taxon>Embryophyta</taxon>
        <taxon>Tracheophyta</taxon>
        <taxon>Spermatophyta</taxon>
        <taxon>Magnoliopsida</taxon>
        <taxon>Liliopsida</taxon>
        <taxon>Poales</taxon>
        <taxon>Poaceae</taxon>
        <taxon>PACMAD clade</taxon>
        <taxon>Panicoideae</taxon>
        <taxon>Panicodae</taxon>
        <taxon>Paniceae</taxon>
        <taxon>Melinidinae</taxon>
        <taxon>Urochloa</taxon>
    </lineage>
</organism>
<evidence type="ECO:0000259" key="3">
    <source>
        <dbReference type="Pfam" id="PF14309"/>
    </source>
</evidence>
<dbReference type="Pfam" id="PF14309">
    <property type="entry name" value="DUF4378"/>
    <property type="match status" value="1"/>
</dbReference>
<reference evidence="5" key="1">
    <citation type="submission" date="2024-10" db="EMBL/GenBank/DDBJ databases">
        <authorList>
            <person name="Ryan C."/>
        </authorList>
    </citation>
    <scope>NUCLEOTIDE SEQUENCE [LARGE SCALE GENOMIC DNA]</scope>
</reference>
<feature type="compositionally biased region" description="Polar residues" evidence="1">
    <location>
        <begin position="426"/>
        <end position="439"/>
    </location>
</feature>
<accession>A0ABC8VSJ0</accession>
<feature type="region of interest" description="Disordered" evidence="1">
    <location>
        <begin position="561"/>
        <end position="602"/>
    </location>
</feature>
<evidence type="ECO:0000259" key="4">
    <source>
        <dbReference type="Pfam" id="PF14383"/>
    </source>
</evidence>
<dbReference type="Proteomes" id="UP001497457">
    <property type="component" value="Chromosome 10rd"/>
</dbReference>
<dbReference type="PANTHER" id="PTHR46836:SF1">
    <property type="entry name" value="OS05G0116700 PROTEIN"/>
    <property type="match status" value="1"/>
</dbReference>
<feature type="compositionally biased region" description="Basic and acidic residues" evidence="1">
    <location>
        <begin position="571"/>
        <end position="581"/>
    </location>
</feature>
<protein>
    <recommendedName>
        <fullName evidence="7">DUF4378 domain-containing protein</fullName>
    </recommendedName>
</protein>
<feature type="region of interest" description="Disordered" evidence="1">
    <location>
        <begin position="623"/>
        <end position="648"/>
    </location>
</feature>
<evidence type="ECO:0000313" key="5">
    <source>
        <dbReference type="EMBL" id="CAL4896008.1"/>
    </source>
</evidence>
<gene>
    <name evidence="5" type="ORF">URODEC1_LOCUS6373</name>
</gene>
<dbReference type="InterPro" id="IPR025486">
    <property type="entry name" value="DUF4378"/>
</dbReference>
<feature type="domain" description="DUF4378" evidence="3">
    <location>
        <begin position="907"/>
        <end position="1036"/>
    </location>
</feature>
<feature type="compositionally biased region" description="Low complexity" evidence="1">
    <location>
        <begin position="818"/>
        <end position="827"/>
    </location>
</feature>
<evidence type="ECO:0008006" key="7">
    <source>
        <dbReference type="Google" id="ProtNLM"/>
    </source>
</evidence>
<dbReference type="Pfam" id="PF12552">
    <property type="entry name" value="DUF3741"/>
    <property type="match status" value="1"/>
</dbReference>
<dbReference type="PANTHER" id="PTHR46836">
    <property type="entry name" value="AFADIN"/>
    <property type="match status" value="1"/>
</dbReference>
<feature type="compositionally biased region" description="Basic residues" evidence="1">
    <location>
        <begin position="672"/>
        <end position="684"/>
    </location>
</feature>
<sequence length="1052" mass="116989">MPRIMLWPRCRQVDVVLAGPQPPAGTALPCGPPPPQCPTVQNLNSSGEKKGLQVQSLEEERGAEAEAMLRGGGSRTSAKPRRPHSQSRLRPPSPPAPSRRASGVAAAAAAESKEPSVLEAPVVSSMEETSFTFEFKRGFKRAKKAMLQSTDAPRGEDNIREGFSNKSNAVPVKKEAPKQVEFTHCSPGIVARLMGLDTVPRPKNVLDRCQSDIHANMQRHLSGVVQEVACASSGDQPCNVSSDELPALKDVFEVSEMENMAMHELLQPQSEEQHLRNLEVDLEFVRQKFLDAKRLATDEGHRNSKEFSEALDILHSKKDAFLEILEENRNAVSGFSGHILSYSGLQCSPQSSNTTAAESSDQEILCSMAGVCDEMFDRPREFEKLIPSMLLKETSVASVESLPSNGGKSKGSSHRSQIVVLKPNLQRKSFTPVVSSQEASKYKQRRGTQHSKPLHHGKQYSVPQKNEVPEEEGIATQKVRKQTTKNVNRRRQSKEEYNLAVDTEKTKLASTSHDDTMSIYSSMNSAGPSVSRKARKHLSERWQMACQYGSENSIPKGITTLGEMLGLSDGDAPKDTSHKGSSDPNLSRSNVREVPASPLGISSKDGWKRGIYCEDDSWGSMSRNFPRSKSLPASSTTSTKLSGRRQSAPTCRLPILKDILNTPVDESENAPIRKRSPIRNAKQRNGRTIVHLGKENMLPEKEIHVTLEKARHSICISDLSQASNMYTEKYPDDAIRTEDQQKSDSAVQHDDKKNFEGHMGWTHQTSLPETKEIRSIQNQDNIALEEERSSSVEIDIAQVDTRATQSVSIASGDSCECSSPTASSPRSSGEETSYFGIFKSINVGIQELRAQLKILKMEGQDDICGDYSDMLSTDQCNNMNISIYQETTEEQLPTFKNEEDRDLCYVQDMLASVCDLPDYPEGWQVGSDVFLCLENKYSKLLLWSKSDRKLLFDLVNSILADMTTPNNSLHSKIVTKCWPEIDLGQLAENVCQMVHKQSNHEDFALEDVQPLPLDHRSELEVIEMKIARMIHDDIIQDSITEFLFQENYLVSN</sequence>
<proteinExistence type="predicted"/>
<dbReference type="EMBL" id="OZ075120">
    <property type="protein sequence ID" value="CAL4896008.1"/>
    <property type="molecule type" value="Genomic_DNA"/>
</dbReference>